<dbReference type="Proteomes" id="UP000050794">
    <property type="component" value="Unassembled WGS sequence"/>
</dbReference>
<dbReference type="EMBL" id="UYWY01020053">
    <property type="protein sequence ID" value="VDM40336.1"/>
    <property type="molecule type" value="Genomic_DNA"/>
</dbReference>
<dbReference type="InterPro" id="IPR000863">
    <property type="entry name" value="Sulfotransferase_dom"/>
</dbReference>
<evidence type="ECO:0000313" key="7">
    <source>
        <dbReference type="WBParaSite" id="TCNE_0000901501-mRNA-1"/>
    </source>
</evidence>
<evidence type="ECO:0000313" key="5">
    <source>
        <dbReference type="EMBL" id="VDM40336.1"/>
    </source>
</evidence>
<keyword evidence="2" id="KW-0808">Transferase</keyword>
<evidence type="ECO:0000259" key="4">
    <source>
        <dbReference type="Pfam" id="PF00685"/>
    </source>
</evidence>
<dbReference type="AlphaFoldDB" id="A0A183UKJ5"/>
<organism evidence="6 7">
    <name type="scientific">Toxocara canis</name>
    <name type="common">Canine roundworm</name>
    <dbReference type="NCBI Taxonomy" id="6265"/>
    <lineage>
        <taxon>Eukaryota</taxon>
        <taxon>Metazoa</taxon>
        <taxon>Ecdysozoa</taxon>
        <taxon>Nematoda</taxon>
        <taxon>Chromadorea</taxon>
        <taxon>Rhabditida</taxon>
        <taxon>Spirurina</taxon>
        <taxon>Ascaridomorpha</taxon>
        <taxon>Ascaridoidea</taxon>
        <taxon>Toxocaridae</taxon>
        <taxon>Toxocara</taxon>
    </lineage>
</organism>
<accession>A0A183UKJ5</accession>
<proteinExistence type="inferred from homology"/>
<dbReference type="WBParaSite" id="TCNE_0000901501-mRNA-1">
    <property type="protein sequence ID" value="TCNE_0000901501-mRNA-1"/>
    <property type="gene ID" value="TCNE_0000901501"/>
</dbReference>
<reference evidence="5 6" key="2">
    <citation type="submission" date="2018-11" db="EMBL/GenBank/DDBJ databases">
        <authorList>
            <consortium name="Pathogen Informatics"/>
        </authorList>
    </citation>
    <scope>NUCLEOTIDE SEQUENCE [LARGE SCALE GENOMIC DNA]</scope>
</reference>
<evidence type="ECO:0000313" key="6">
    <source>
        <dbReference type="Proteomes" id="UP000050794"/>
    </source>
</evidence>
<dbReference type="InterPro" id="IPR027417">
    <property type="entry name" value="P-loop_NTPase"/>
</dbReference>
<dbReference type="GO" id="GO:0008146">
    <property type="term" value="F:sulfotransferase activity"/>
    <property type="evidence" value="ECO:0007669"/>
    <property type="project" value="InterPro"/>
</dbReference>
<gene>
    <name evidence="5" type="ORF">TCNE_LOCUS9015</name>
</gene>
<evidence type="ECO:0000256" key="2">
    <source>
        <dbReference type="ARBA" id="ARBA00022679"/>
    </source>
</evidence>
<comment type="similarity">
    <text evidence="1">Belongs to the sulfotransferase 1 family.</text>
</comment>
<dbReference type="PANTHER" id="PTHR11783">
    <property type="entry name" value="SULFOTRANSFERASE SULT"/>
    <property type="match status" value="1"/>
</dbReference>
<dbReference type="Pfam" id="PF00685">
    <property type="entry name" value="Sulfotransfer_1"/>
    <property type="match status" value="1"/>
</dbReference>
<sequence>MAPLSTRSRKLRLTDDDLPCTDRHPSPPCSPEVNESAFVFQEAGFPKQSRIDGEVWPPIFKPEFVRSAKAMKLRDDDVLVCTYPKCGTTWIQHICSQLMSDNYGPNVGHGKGSLPELCVTSPMIERMGAKFAENLEGRRLLKTHFTWHNVPKSSKAKYIFAVRNPKDCLTSYFFHNRNFKIYDFEFGKFSNFFELFLSENIAFGNYFHHLLSWLPHISEENVLFLKYEDMFDDLRSAVIKIGHFLGGKAVQMVEDETTLRSIVESSTISSMKKNQWRWFPENNLRHNNFIRKGGSRDWKNHFTREQSDRLDAMFLEQLSGTVAENWWIDELAWNGEEEMSDDEGIHMGVFEAELEPCHTASSTVERRLCEESVAPSLTNSSDSPTSSRRASLLDIDHLNVPLSADLWRARLCSLSSQSSGFTSLSSSLCSSTYSLQ</sequence>
<feature type="domain" description="Sulfotransferase" evidence="4">
    <location>
        <begin position="75"/>
        <end position="321"/>
    </location>
</feature>
<feature type="region of interest" description="Disordered" evidence="3">
    <location>
        <begin position="417"/>
        <end position="436"/>
    </location>
</feature>
<evidence type="ECO:0000256" key="3">
    <source>
        <dbReference type="SAM" id="MobiDB-lite"/>
    </source>
</evidence>
<name>A0A183UKJ5_TOXCA</name>
<dbReference type="SUPFAM" id="SSF52540">
    <property type="entry name" value="P-loop containing nucleoside triphosphate hydrolases"/>
    <property type="match status" value="1"/>
</dbReference>
<dbReference type="Gene3D" id="3.40.50.300">
    <property type="entry name" value="P-loop containing nucleotide triphosphate hydrolases"/>
    <property type="match status" value="1"/>
</dbReference>
<protein>
    <submittedName>
        <fullName evidence="7">Sulfotransferase family cytosolic 2B member 1</fullName>
    </submittedName>
</protein>
<keyword evidence="6" id="KW-1185">Reference proteome</keyword>
<evidence type="ECO:0000256" key="1">
    <source>
        <dbReference type="ARBA" id="ARBA00005771"/>
    </source>
</evidence>
<reference evidence="7" key="1">
    <citation type="submission" date="2016-06" db="UniProtKB">
        <authorList>
            <consortium name="WormBaseParasite"/>
        </authorList>
    </citation>
    <scope>IDENTIFICATION</scope>
</reference>